<keyword evidence="2" id="KW-0472">Membrane</keyword>
<protein>
    <submittedName>
        <fullName evidence="3">Uncharacterized protein</fullName>
    </submittedName>
</protein>
<reference evidence="3 4" key="1">
    <citation type="submission" date="2020-01" db="EMBL/GenBank/DDBJ databases">
        <title>Frigidibacter albus SP32T (=CGMCC 1.13995T).</title>
        <authorList>
            <person name="Liao X."/>
        </authorList>
    </citation>
    <scope>NUCLEOTIDE SEQUENCE [LARGE SCALE GENOMIC DNA]</scope>
    <source>
        <strain evidence="3 4">SP32</strain>
    </source>
</reference>
<dbReference type="RefSeq" id="WP_161344330.1">
    <property type="nucleotide sequence ID" value="NZ_BMGW01000003.1"/>
</dbReference>
<dbReference type="AlphaFoldDB" id="A0A6L8VE68"/>
<organism evidence="3 4">
    <name type="scientific">Frigidibacter albus</name>
    <dbReference type="NCBI Taxonomy" id="1465486"/>
    <lineage>
        <taxon>Bacteria</taxon>
        <taxon>Pseudomonadati</taxon>
        <taxon>Pseudomonadota</taxon>
        <taxon>Alphaproteobacteria</taxon>
        <taxon>Rhodobacterales</taxon>
        <taxon>Paracoccaceae</taxon>
        <taxon>Frigidibacter</taxon>
    </lineage>
</organism>
<comment type="caution">
    <text evidence="3">The sequence shown here is derived from an EMBL/GenBank/DDBJ whole genome shotgun (WGS) entry which is preliminary data.</text>
</comment>
<dbReference type="OrthoDB" id="7884060at2"/>
<name>A0A6L8VE68_9RHOB</name>
<evidence type="ECO:0000313" key="4">
    <source>
        <dbReference type="Proteomes" id="UP000477083"/>
    </source>
</evidence>
<proteinExistence type="predicted"/>
<evidence type="ECO:0000313" key="3">
    <source>
        <dbReference type="EMBL" id="MZQ88585.1"/>
    </source>
</evidence>
<keyword evidence="2" id="KW-1133">Transmembrane helix</keyword>
<gene>
    <name evidence="3" type="ORF">GS660_05700</name>
</gene>
<dbReference type="Proteomes" id="UP000477083">
    <property type="component" value="Unassembled WGS sequence"/>
</dbReference>
<feature type="transmembrane region" description="Helical" evidence="2">
    <location>
        <begin position="50"/>
        <end position="74"/>
    </location>
</feature>
<keyword evidence="4" id="KW-1185">Reference proteome</keyword>
<accession>A0A6L8VE68</accession>
<evidence type="ECO:0000256" key="1">
    <source>
        <dbReference type="SAM" id="MobiDB-lite"/>
    </source>
</evidence>
<evidence type="ECO:0000256" key="2">
    <source>
        <dbReference type="SAM" id="Phobius"/>
    </source>
</evidence>
<sequence length="77" mass="8570">MKVIEAEPSSAEKRVDLSPPLCGRRGAADSNASRARRQTHEEQDAPSGWWLVPAVIGGLLFWVWLIRLVVGWVADLF</sequence>
<dbReference type="EMBL" id="WWNR01000003">
    <property type="protein sequence ID" value="MZQ88585.1"/>
    <property type="molecule type" value="Genomic_DNA"/>
</dbReference>
<keyword evidence="2" id="KW-0812">Transmembrane</keyword>
<feature type="region of interest" description="Disordered" evidence="1">
    <location>
        <begin position="1"/>
        <end position="45"/>
    </location>
</feature>